<dbReference type="Gene3D" id="3.40.1620.60">
    <property type="match status" value="1"/>
</dbReference>
<dbReference type="InterPro" id="IPR024079">
    <property type="entry name" value="MetalloPept_cat_dom_sf"/>
</dbReference>
<name>A0A077Z271_TRITR</name>
<sequence length="1255" mass="137758">MSRCLFNFVSSWCFVVVLLPGGIMLHNSILGPFAESDFAGFDSDVVEELFFNPNSYSNNGSVFHFRAFNETFKLRLWPQTDLVGIGAAMVTRDAHSQNGTFRRLPFRHCHFHGYVLSHQNANVALSMCGFIRGIIALDDHFLIINPQYENSVQPPSADSKGTHKHLIFKRSLPSKPALDEDTLQHVEETVFHEIQPEVFCDVEASPGQLPLPFQSDFARRGLPDILTLELAVFTDDKLWQVFKSIYASKAEEQLQDYAISLINNVGKLTVSTANYSTKAKNSVVLICILCCFEEALKSTVHKHGEAQLFLDAFCRFQSKLSAKGMRWDHATLLTGYDIYHSTASVAGVAPVARMCDPQFSCSLIEGNHLGRSFVMAHEMGHNLGMLHDGIQNQCSQTCCLMSSVNGAGRTAWSPCSTRELQSFLLAISRPESSIRNCLSPVETPRGSAVPGKNLPLPGQRYTADEQCEFFWGKGYGHEIPEGKSRADICYVLWCSNGGMTISSAHPALEGTWCGGSNWCKNGKCVPWPIDQVPVAVDGQWNAWSSLKHSYCSDCVVKGALRLRKEVRMCSSPPPNNGGKSCAGSAVRGLVCRGESDCDNMSKREFANRICLSIRDDPVKPDKELTGKSFQHPTSPCKIWCYLKDTLLIRSKGRYPDGTPCGPKRYCVAGVCLRNLCGGEAVVSIQSECPMSLNANDQLDKWSSWSSWTACSSTCGAGYRSRLRSCLSQSCSGSAQEEIPCQGEKCPSTWSDWSAWSLCSLSCGGGLRLRSRKCPSEGDCSGKAIEFEQCATDKCNDAWGAWSSWSDCSVTCGTGYKKRSRECNGLPSSQCEGFAEELMICENRTCQQLWSEWSSCNAQCGGGIGSRTRRVLCPSGSIDCHDSNETEVESCENNALCGQWASWGEWSACSSTCGQGTQKRSRMCSGEEGDSTSNCLGDSAEVRSCSVTACDETTNSWTEWTSCSATCGEGIKSRRKQCGSQSNCVAYVEKAPCNLGECKLLQSSFLSDWQSWSDCSASCGIGHRQRIRDCLSNDKAYCPPEELVEVQSCHVTPCLSESVWSEWSQWTTCSADCGGGRQSRRRSCIQNSLSKASCNGFSIEEQSCNASPCNTVERDSVRGEFIIFLERRFTPPTWSSWSSWSRCSCHTSSHIRVRMCIVSDVQTAGFCLGPSVEEASCLAETCDPVDGGWALWSEWSSCTASCGGKKLRFRLCSDPLPANSGNHCAGEAVSIENCFSQCKKGNSRPALVMVTFFDLL</sequence>
<dbReference type="PROSITE" id="PS50215">
    <property type="entry name" value="ADAM_MEPRO"/>
    <property type="match status" value="1"/>
</dbReference>
<evidence type="ECO:0000256" key="2">
    <source>
        <dbReference type="ARBA" id="ARBA00022525"/>
    </source>
</evidence>
<evidence type="ECO:0000313" key="14">
    <source>
        <dbReference type="EMBL" id="CDW52715.1"/>
    </source>
</evidence>
<dbReference type="Gene3D" id="3.40.390.10">
    <property type="entry name" value="Collagenase (Catalytic Domain)"/>
    <property type="match status" value="1"/>
</dbReference>
<evidence type="ECO:0000256" key="8">
    <source>
        <dbReference type="ARBA" id="ARBA00022833"/>
    </source>
</evidence>
<keyword evidence="9" id="KW-0482">Metalloprotease</keyword>
<evidence type="ECO:0000256" key="9">
    <source>
        <dbReference type="ARBA" id="ARBA00023049"/>
    </source>
</evidence>
<dbReference type="GO" id="GO:0030198">
    <property type="term" value="P:extracellular matrix organization"/>
    <property type="evidence" value="ECO:0007669"/>
    <property type="project" value="TreeGrafter"/>
</dbReference>
<dbReference type="GO" id="GO:0031012">
    <property type="term" value="C:extracellular matrix"/>
    <property type="evidence" value="ECO:0007669"/>
    <property type="project" value="TreeGrafter"/>
</dbReference>
<dbReference type="GO" id="GO:0005576">
    <property type="term" value="C:extracellular region"/>
    <property type="evidence" value="ECO:0007669"/>
    <property type="project" value="UniProtKB-SubCell"/>
</dbReference>
<evidence type="ECO:0000256" key="11">
    <source>
        <dbReference type="ARBA" id="ARBA00023180"/>
    </source>
</evidence>
<dbReference type="EMBL" id="HG805829">
    <property type="protein sequence ID" value="CDW52715.1"/>
    <property type="molecule type" value="Genomic_DNA"/>
</dbReference>
<keyword evidence="6" id="KW-0677">Repeat</keyword>
<dbReference type="PANTHER" id="PTHR13723">
    <property type="entry name" value="ADAMTS A DISINTEGRIN AND METALLOPROTEASE WITH THROMBOSPONDIN MOTIFS PROTEASE"/>
    <property type="match status" value="1"/>
</dbReference>
<feature type="domain" description="Peptidase M12B" evidence="13">
    <location>
        <begin position="226"/>
        <end position="424"/>
    </location>
</feature>
<organism evidence="14 15">
    <name type="scientific">Trichuris trichiura</name>
    <name type="common">Whipworm</name>
    <name type="synonym">Trichocephalus trichiurus</name>
    <dbReference type="NCBI Taxonomy" id="36087"/>
    <lineage>
        <taxon>Eukaryota</taxon>
        <taxon>Metazoa</taxon>
        <taxon>Ecdysozoa</taxon>
        <taxon>Nematoda</taxon>
        <taxon>Enoplea</taxon>
        <taxon>Dorylaimia</taxon>
        <taxon>Trichinellida</taxon>
        <taxon>Trichuridae</taxon>
        <taxon>Trichuris</taxon>
    </lineage>
</organism>
<evidence type="ECO:0000256" key="6">
    <source>
        <dbReference type="ARBA" id="ARBA00022737"/>
    </source>
</evidence>
<dbReference type="GO" id="GO:0006508">
    <property type="term" value="P:proteolysis"/>
    <property type="evidence" value="ECO:0007669"/>
    <property type="project" value="UniProtKB-KW"/>
</dbReference>
<evidence type="ECO:0000256" key="3">
    <source>
        <dbReference type="ARBA" id="ARBA00022670"/>
    </source>
</evidence>
<dbReference type="InterPro" id="IPR036383">
    <property type="entry name" value="TSP1_rpt_sf"/>
</dbReference>
<dbReference type="InterPro" id="IPR000884">
    <property type="entry name" value="TSP1_rpt"/>
</dbReference>
<dbReference type="Pfam" id="PF01421">
    <property type="entry name" value="Reprolysin"/>
    <property type="match status" value="1"/>
</dbReference>
<dbReference type="Pfam" id="PF00090">
    <property type="entry name" value="TSP_1"/>
    <property type="match status" value="10"/>
</dbReference>
<keyword evidence="15" id="KW-1185">Reference proteome</keyword>
<keyword evidence="4 12" id="KW-0479">Metal-binding</keyword>
<feature type="disulfide bond" evidence="12">
    <location>
        <begin position="394"/>
        <end position="399"/>
    </location>
</feature>
<gene>
    <name evidence="14" type="ORF">TTRE_0000097701</name>
</gene>
<dbReference type="Gene3D" id="2.20.100.10">
    <property type="entry name" value="Thrombospondin type-1 (TSP1) repeat"/>
    <property type="match status" value="10"/>
</dbReference>
<dbReference type="Pfam" id="PF17771">
    <property type="entry name" value="ADAMTS_CR_2"/>
    <property type="match status" value="1"/>
</dbReference>
<dbReference type="FunFam" id="2.20.100.10:FF:000002">
    <property type="entry name" value="Unc-5 netrin receptor C"/>
    <property type="match status" value="1"/>
</dbReference>
<evidence type="ECO:0000256" key="10">
    <source>
        <dbReference type="ARBA" id="ARBA00023157"/>
    </source>
</evidence>
<keyword evidence="7" id="KW-0378">Hydrolase</keyword>
<dbReference type="OrthoDB" id="10035764at2759"/>
<keyword evidence="11" id="KW-0325">Glycoprotein</keyword>
<keyword evidence="8 12" id="KW-0862">Zinc</keyword>
<reference evidence="14" key="1">
    <citation type="submission" date="2014-01" db="EMBL/GenBank/DDBJ databases">
        <authorList>
            <person name="Aslett M."/>
        </authorList>
    </citation>
    <scope>NUCLEOTIDE SEQUENCE</scope>
</reference>
<protein>
    <submittedName>
        <fullName evidence="14">Angiogenesis inhibito</fullName>
    </submittedName>
</protein>
<dbReference type="Proteomes" id="UP000030665">
    <property type="component" value="Unassembled WGS sequence"/>
</dbReference>
<feature type="active site" evidence="12">
    <location>
        <position position="378"/>
    </location>
</feature>
<dbReference type="InterPro" id="IPR041645">
    <property type="entry name" value="ADAMTS_CR_2"/>
</dbReference>
<dbReference type="SUPFAM" id="SSF55486">
    <property type="entry name" value="Metalloproteases ('zincins'), catalytic domain"/>
    <property type="match status" value="1"/>
</dbReference>
<keyword evidence="2" id="KW-0964">Secreted</keyword>
<evidence type="ECO:0000256" key="7">
    <source>
        <dbReference type="ARBA" id="ARBA00022801"/>
    </source>
</evidence>
<feature type="binding site" evidence="12">
    <location>
        <position position="377"/>
    </location>
    <ligand>
        <name>Zn(2+)</name>
        <dbReference type="ChEBI" id="CHEBI:29105"/>
        <note>catalytic</note>
    </ligand>
</feature>
<dbReference type="PANTHER" id="PTHR13723:SF315">
    <property type="entry name" value="NO LONG NERVE CORD, ISOFORM C"/>
    <property type="match status" value="1"/>
</dbReference>
<dbReference type="InterPro" id="IPR057401">
    <property type="entry name" value="Adt-1/2-like_dom"/>
</dbReference>
<evidence type="ECO:0000256" key="12">
    <source>
        <dbReference type="PROSITE-ProRule" id="PRU00276"/>
    </source>
</evidence>
<comment type="caution">
    <text evidence="12">Lacks conserved residue(s) required for the propagation of feature annotation.</text>
</comment>
<dbReference type="GO" id="GO:0046872">
    <property type="term" value="F:metal ion binding"/>
    <property type="evidence" value="ECO:0007669"/>
    <property type="project" value="UniProtKB-KW"/>
</dbReference>
<dbReference type="AlphaFoldDB" id="A0A077Z271"/>
<reference evidence="14" key="2">
    <citation type="submission" date="2014-03" db="EMBL/GenBank/DDBJ databases">
        <title>The whipworm genome and dual-species transcriptomics of an intimate host-pathogen interaction.</title>
        <authorList>
            <person name="Foth B.J."/>
            <person name="Tsai I.J."/>
            <person name="Reid A.J."/>
            <person name="Bancroft A.J."/>
            <person name="Nichol S."/>
            <person name="Tracey A."/>
            <person name="Holroyd N."/>
            <person name="Cotton J.A."/>
            <person name="Stanley E.J."/>
            <person name="Zarowiecki M."/>
            <person name="Liu J.Z."/>
            <person name="Huckvale T."/>
            <person name="Cooper P.J."/>
            <person name="Grencis R.K."/>
            <person name="Berriman M."/>
        </authorList>
    </citation>
    <scope>NUCLEOTIDE SEQUENCE [LARGE SCALE GENOMIC DNA]</scope>
</reference>
<feature type="binding site" evidence="12">
    <location>
        <position position="387"/>
    </location>
    <ligand>
        <name>Zn(2+)</name>
        <dbReference type="ChEBI" id="CHEBI:29105"/>
        <note>catalytic</note>
    </ligand>
</feature>
<dbReference type="Pfam" id="PF01562">
    <property type="entry name" value="Pep_M12B_propep"/>
    <property type="match status" value="1"/>
</dbReference>
<proteinExistence type="predicted"/>
<evidence type="ECO:0000256" key="1">
    <source>
        <dbReference type="ARBA" id="ARBA00004613"/>
    </source>
</evidence>
<dbReference type="GO" id="GO:0004222">
    <property type="term" value="F:metalloendopeptidase activity"/>
    <property type="evidence" value="ECO:0007669"/>
    <property type="project" value="InterPro"/>
</dbReference>
<evidence type="ECO:0000313" key="15">
    <source>
        <dbReference type="Proteomes" id="UP000030665"/>
    </source>
</evidence>
<keyword evidence="5" id="KW-0732">Signal</keyword>
<evidence type="ECO:0000259" key="13">
    <source>
        <dbReference type="PROSITE" id="PS50215"/>
    </source>
</evidence>
<dbReference type="MEROPS" id="M12.302"/>
<dbReference type="SUPFAM" id="SSF82895">
    <property type="entry name" value="TSP-1 type 1 repeat"/>
    <property type="match status" value="10"/>
</dbReference>
<dbReference type="SMART" id="SM00209">
    <property type="entry name" value="TSP1"/>
    <property type="match status" value="11"/>
</dbReference>
<dbReference type="InterPro" id="IPR002870">
    <property type="entry name" value="Peptidase_M12B_N"/>
</dbReference>
<dbReference type="InterPro" id="IPR001590">
    <property type="entry name" value="Peptidase_M12B"/>
</dbReference>
<keyword evidence="10 12" id="KW-1015">Disulfide bond</keyword>
<dbReference type="InterPro" id="IPR050439">
    <property type="entry name" value="ADAMTS_ADAMTS-like"/>
</dbReference>
<accession>A0A077Z271</accession>
<evidence type="ECO:0000256" key="4">
    <source>
        <dbReference type="ARBA" id="ARBA00022723"/>
    </source>
</evidence>
<feature type="binding site" evidence="12">
    <location>
        <position position="381"/>
    </location>
    <ligand>
        <name>Zn(2+)</name>
        <dbReference type="ChEBI" id="CHEBI:29105"/>
        <note>catalytic</note>
    </ligand>
</feature>
<dbReference type="STRING" id="36087.A0A077Z271"/>
<dbReference type="Pfam" id="PF25379">
    <property type="entry name" value="Adt-1"/>
    <property type="match status" value="1"/>
</dbReference>
<evidence type="ECO:0000256" key="5">
    <source>
        <dbReference type="ARBA" id="ARBA00022729"/>
    </source>
</evidence>
<keyword evidence="3" id="KW-0645">Protease</keyword>
<dbReference type="PROSITE" id="PS50092">
    <property type="entry name" value="TSP1"/>
    <property type="match status" value="10"/>
</dbReference>
<comment type="subcellular location">
    <subcellularLocation>
        <location evidence="1">Secreted</location>
    </subcellularLocation>
</comment>